<dbReference type="VEuPathDB" id="FungiDB:SCODWIG_01668"/>
<dbReference type="InterPro" id="IPR032353">
    <property type="entry name" value="AZUL"/>
</dbReference>
<dbReference type="InterPro" id="IPR042299">
    <property type="entry name" value="Ufd1-like_Nn"/>
</dbReference>
<name>A0A376B5E0_9ASCO</name>
<dbReference type="GO" id="GO:0006511">
    <property type="term" value="P:ubiquitin-dependent protein catabolic process"/>
    <property type="evidence" value="ECO:0007669"/>
    <property type="project" value="InterPro"/>
</dbReference>
<dbReference type="Proteomes" id="UP000262825">
    <property type="component" value="Unassembled WGS sequence"/>
</dbReference>
<dbReference type="Gene3D" id="6.10.130.10">
    <property type="entry name" value="Ubiquitin-protein ligase E3A, N-terminal zinc-binding domain (AZUL)"/>
    <property type="match status" value="1"/>
</dbReference>
<evidence type="ECO:0000313" key="3">
    <source>
        <dbReference type="Proteomes" id="UP000262825"/>
    </source>
</evidence>
<dbReference type="PANTHER" id="PTHR12555:SF13">
    <property type="entry name" value="UBIQUITIN RECOGNITION FACTOR IN ER-ASSOCIATED DEGRADATION PROTEIN 1"/>
    <property type="match status" value="1"/>
</dbReference>
<dbReference type="EMBL" id="UFAJ01000229">
    <property type="protein sequence ID" value="SSD59907.1"/>
    <property type="molecule type" value="Genomic_DNA"/>
</dbReference>
<dbReference type="Pfam" id="PF16558">
    <property type="entry name" value="AZUL"/>
    <property type="match status" value="1"/>
</dbReference>
<dbReference type="InterPro" id="IPR042556">
    <property type="entry name" value="AZUL_sf"/>
</dbReference>
<keyword evidence="3" id="KW-1185">Reference proteome</keyword>
<dbReference type="AlphaFoldDB" id="A0A376B5E0"/>
<feature type="domain" description="Ubiquitin-protein ligase E3A N-terminal zinc-binding" evidence="1">
    <location>
        <begin position="605"/>
        <end position="636"/>
    </location>
</feature>
<dbReference type="Gene3D" id="3.10.330.10">
    <property type="match status" value="1"/>
</dbReference>
<evidence type="ECO:0000313" key="2">
    <source>
        <dbReference type="EMBL" id="SSD59907.1"/>
    </source>
</evidence>
<dbReference type="PANTHER" id="PTHR12555">
    <property type="entry name" value="UBIQUITIN FUSION DEGRADATON PROTEIN 1"/>
    <property type="match status" value="1"/>
</dbReference>
<gene>
    <name evidence="2" type="ORF">SCODWIG_01668</name>
</gene>
<protein>
    <recommendedName>
        <fullName evidence="1">Ubiquitin-protein ligase E3A N-terminal zinc-binding domain-containing protein</fullName>
    </recommendedName>
</protein>
<dbReference type="GO" id="GO:0031593">
    <property type="term" value="F:polyubiquitin modification-dependent protein binding"/>
    <property type="evidence" value="ECO:0007669"/>
    <property type="project" value="TreeGrafter"/>
</dbReference>
<accession>A0A376B5E0</accession>
<dbReference type="GO" id="GO:0034098">
    <property type="term" value="C:VCP-NPL4-UFD1 AAA ATPase complex"/>
    <property type="evidence" value="ECO:0007669"/>
    <property type="project" value="TreeGrafter"/>
</dbReference>
<reference evidence="3" key="1">
    <citation type="submission" date="2018-06" db="EMBL/GenBank/DDBJ databases">
        <authorList>
            <person name="Guldener U."/>
        </authorList>
    </citation>
    <scope>NUCLEOTIDE SEQUENCE [LARGE SCALE GENOMIC DNA]</scope>
    <source>
        <strain evidence="3">UTAD17</strain>
    </source>
</reference>
<proteinExistence type="predicted"/>
<dbReference type="GO" id="GO:0036503">
    <property type="term" value="P:ERAD pathway"/>
    <property type="evidence" value="ECO:0007669"/>
    <property type="project" value="TreeGrafter"/>
</dbReference>
<dbReference type="InterPro" id="IPR004854">
    <property type="entry name" value="Ufd1-like"/>
</dbReference>
<dbReference type="Gene3D" id="2.40.40.50">
    <property type="entry name" value="Ubiquitin fusion degradation protein UFD1, N-terminal domain"/>
    <property type="match status" value="1"/>
</dbReference>
<sequence length="724" mass="82790">MYTAFTQVIVDQDETPFSDKITLPHEVLTHLLEVQKRDFDFTKPIILELISTTAEGSIYSKCVCGVKEFSLDSPDVIKLPLSVFLSLSLDKLDKNSFVLNYRVLDSVPNGSDISLEPLGEIYYSNFLSNMRGYIDTERVDLYTADIIFDEGYVKSFLEARLNNAYTVLSTNNNILLVSKAPNGQKSERFYKFKIKSLKPADTICIVNTDLNLDIIHSVRVPAKSVEGHMNDELMESIPLNQPIEDVASSKFSQKIIEIKLDEVVDDIVAENIYVLKHLENGSNYNLTILGNNLDESFQLAVGISQLTSETSFLASTITGSSLKINRNVCEDRRIRLPEPSANLIYYIKPIIRDNLKHDFSKYSFIINQADKVDIQDVPPPMNSKLCANCNTFIPITSFQMHEIRCLRNSHKCAECGKLYFNVLNYGKLKNTHWHCNICGCNGETKECYENHSYWMHEKVECSQCETNMVFNNRIELSQHRHTDCPSSLHFCKFCHLLVPREEPTVESRYLGISYHEFKCGSKTVECYKCGKIVKMFDLDSHLSYHDYERKENALRCQLKKCANINCCNVITNNTPQWNNMYGLCNTCYGPFYTTEIDRDGKKFINKLERKYMIQLTRGCGFGFCKNPECKSSGLFASNIPTKDIFNHVQKDLLSDLTNFSLCVDESRTKRKMLAAFIEEGGNGEYSTEWVYKAVNDSKSKDVNVIEKWLNDNAITNKELVKPVC</sequence>
<evidence type="ECO:0000259" key="1">
    <source>
        <dbReference type="Pfam" id="PF16558"/>
    </source>
</evidence>
<organism evidence="2 3">
    <name type="scientific">Saccharomycodes ludwigii</name>
    <dbReference type="NCBI Taxonomy" id="36035"/>
    <lineage>
        <taxon>Eukaryota</taxon>
        <taxon>Fungi</taxon>
        <taxon>Dikarya</taxon>
        <taxon>Ascomycota</taxon>
        <taxon>Saccharomycotina</taxon>
        <taxon>Saccharomycetes</taxon>
        <taxon>Saccharomycodales</taxon>
        <taxon>Saccharomycodaceae</taxon>
        <taxon>Saccharomycodes</taxon>
    </lineage>
</organism>